<reference evidence="2" key="1">
    <citation type="submission" date="2023-03" db="EMBL/GenBank/DDBJ databases">
        <title>Massive genome expansion in bonnet fungi (Mycena s.s.) driven by repeated elements and novel gene families across ecological guilds.</title>
        <authorList>
            <consortium name="Lawrence Berkeley National Laboratory"/>
            <person name="Harder C.B."/>
            <person name="Miyauchi S."/>
            <person name="Viragh M."/>
            <person name="Kuo A."/>
            <person name="Thoen E."/>
            <person name="Andreopoulos B."/>
            <person name="Lu D."/>
            <person name="Skrede I."/>
            <person name="Drula E."/>
            <person name="Henrissat B."/>
            <person name="Morin E."/>
            <person name="Kohler A."/>
            <person name="Barry K."/>
            <person name="LaButti K."/>
            <person name="Morin E."/>
            <person name="Salamov A."/>
            <person name="Lipzen A."/>
            <person name="Mereny Z."/>
            <person name="Hegedus B."/>
            <person name="Baldrian P."/>
            <person name="Stursova M."/>
            <person name="Weitz H."/>
            <person name="Taylor A."/>
            <person name="Grigoriev I.V."/>
            <person name="Nagy L.G."/>
            <person name="Martin F."/>
            <person name="Kauserud H."/>
        </authorList>
    </citation>
    <scope>NUCLEOTIDE SEQUENCE</scope>
    <source>
        <strain evidence="2">CBHHK188m</strain>
    </source>
</reference>
<organism evidence="2 3">
    <name type="scientific">Mycena maculata</name>
    <dbReference type="NCBI Taxonomy" id="230809"/>
    <lineage>
        <taxon>Eukaryota</taxon>
        <taxon>Fungi</taxon>
        <taxon>Dikarya</taxon>
        <taxon>Basidiomycota</taxon>
        <taxon>Agaricomycotina</taxon>
        <taxon>Agaricomycetes</taxon>
        <taxon>Agaricomycetidae</taxon>
        <taxon>Agaricales</taxon>
        <taxon>Marasmiineae</taxon>
        <taxon>Mycenaceae</taxon>
        <taxon>Mycena</taxon>
    </lineage>
</organism>
<feature type="compositionally biased region" description="Gly residues" evidence="1">
    <location>
        <begin position="380"/>
        <end position="392"/>
    </location>
</feature>
<sequence length="840" mass="89346">METRKTRSQTRHSRSLSRNISTVNSPLLLLPPELLTHVALHLATRPPNLGPPSALLPLLLTCRFLNSSLSWKQNKGLWSQIGRAKFTTPPPPLFDFFVASDGDAQKRTFEKWEMGGSVASLRSHITIIRIIRSGDIYHPAARAALRGAWAMLVADGCVDDVGPGGEVVERMDSGGLPVALGLSPGTPSLASLTAPPTASAARTGSGAGDASRGVAPGKNRRQLAWAGARAFALRYVRERMYEGRFGEASGHPGRAHPAWRSGWPLDTDAGAAALWIIWFFEDGETLRAEPDPVRRHLLILLLPFVVAPFRYASTLCPAHHYSVPLLPDVLGMSGGGRAAGAITVPTNHGPFPIYTLGAPAASPGAGSTVAVAGGRGAPVRGRGGGGIGGGRGSARAPPSRLLTAPPARLLFFARMQVGGRMGVPPHLARDRAELLASGAPMAIGPTQADILEKNSRPVVRFERQVGVGAGEEGVVVRDDGGDGDDDIERRGDGGAGAGGRGRWVADAWRARLCRGYGGRELWDSVPSGSGDPVVSAAMPSEAPYNALVALPGGTFPPGGLVRDDFVTAARPVYMRIAEHHSFHPHPPLPPPLADSTTGEEGMCTGWLPHDARVVSVGDGRIEMRVDASSSSWHSGVAGRRDEAYVYETIVEGRVRDGAHDMETCPGCERVRERARAQRAMWAAEEEGDDTSSQGRPPSSPGSQTESLLSQSSGPEGSSSPHDSSADADWPEWNAPAWAERFDEGWESACDGVQDVVFTGATDPHHGMAWHHYEYAGRVRPWDGLIGLVMRPRDRTIGLATYFISGHLVGRDTFEGTWQMASQDVLAPSWGGSVCFARGEE</sequence>
<dbReference type="AlphaFoldDB" id="A0AAD7J100"/>
<gene>
    <name evidence="2" type="ORF">DFH07DRAFT_959987</name>
</gene>
<feature type="compositionally biased region" description="Low complexity" evidence="1">
    <location>
        <begin position="191"/>
        <end position="213"/>
    </location>
</feature>
<feature type="region of interest" description="Disordered" evidence="1">
    <location>
        <begin position="191"/>
        <end position="215"/>
    </location>
</feature>
<evidence type="ECO:0008006" key="4">
    <source>
        <dbReference type="Google" id="ProtNLM"/>
    </source>
</evidence>
<feature type="compositionally biased region" description="Low complexity" evidence="1">
    <location>
        <begin position="691"/>
        <end position="722"/>
    </location>
</feature>
<comment type="caution">
    <text evidence="2">The sequence shown here is derived from an EMBL/GenBank/DDBJ whole genome shotgun (WGS) entry which is preliminary data.</text>
</comment>
<accession>A0AAD7J100</accession>
<proteinExistence type="predicted"/>
<feature type="region of interest" description="Disordered" evidence="1">
    <location>
        <begin position="678"/>
        <end position="729"/>
    </location>
</feature>
<evidence type="ECO:0000313" key="3">
    <source>
        <dbReference type="Proteomes" id="UP001215280"/>
    </source>
</evidence>
<evidence type="ECO:0000313" key="2">
    <source>
        <dbReference type="EMBL" id="KAJ7753913.1"/>
    </source>
</evidence>
<evidence type="ECO:0000256" key="1">
    <source>
        <dbReference type="SAM" id="MobiDB-lite"/>
    </source>
</evidence>
<feature type="region of interest" description="Disordered" evidence="1">
    <location>
        <begin position="380"/>
        <end position="400"/>
    </location>
</feature>
<keyword evidence="3" id="KW-1185">Reference proteome</keyword>
<feature type="region of interest" description="Disordered" evidence="1">
    <location>
        <begin position="473"/>
        <end position="500"/>
    </location>
</feature>
<protein>
    <recommendedName>
        <fullName evidence="4">F-box domain-containing protein</fullName>
    </recommendedName>
</protein>
<dbReference type="EMBL" id="JARJLG010000069">
    <property type="protein sequence ID" value="KAJ7753913.1"/>
    <property type="molecule type" value="Genomic_DNA"/>
</dbReference>
<name>A0AAD7J100_9AGAR</name>
<dbReference type="Proteomes" id="UP001215280">
    <property type="component" value="Unassembled WGS sequence"/>
</dbReference>